<sequence length="126" mass="14189">MFPRQIYFCNLAVDRPEWLGGLQALPRSKDRLATNKTSLRRQIFEPPESRMVPKQDLHLASTPSSNELHLPPAEKRRPSDPAKAFCQMPKVMKTEYPSPPTLLGEPPTSLGSARLYSFHTLGFKGS</sequence>
<accession>A0A7C8NVA8</accession>
<feature type="region of interest" description="Disordered" evidence="1">
    <location>
        <begin position="33"/>
        <end position="82"/>
    </location>
</feature>
<protein>
    <submittedName>
        <fullName evidence="2">Uncharacterized protein</fullName>
    </submittedName>
</protein>
<reference evidence="2 3" key="1">
    <citation type="submission" date="2019-06" db="EMBL/GenBank/DDBJ databases">
        <authorList>
            <person name="Palmer J.M."/>
        </authorList>
    </citation>
    <scope>NUCLEOTIDE SEQUENCE [LARGE SCALE GENOMIC DNA]</scope>
    <source>
        <strain evidence="2 3">TWF102</strain>
    </source>
</reference>
<dbReference type="AlphaFoldDB" id="A0A7C8NVA8"/>
<name>A0A7C8NVA8_ORBOL</name>
<comment type="caution">
    <text evidence="2">The sequence shown here is derived from an EMBL/GenBank/DDBJ whole genome shotgun (WGS) entry which is preliminary data.</text>
</comment>
<proteinExistence type="predicted"/>
<evidence type="ECO:0000313" key="2">
    <source>
        <dbReference type="EMBL" id="KAF3107343.1"/>
    </source>
</evidence>
<evidence type="ECO:0000313" key="3">
    <source>
        <dbReference type="Proteomes" id="UP000475325"/>
    </source>
</evidence>
<gene>
    <name evidence="2" type="ORF">TWF102_000263</name>
</gene>
<evidence type="ECO:0000256" key="1">
    <source>
        <dbReference type="SAM" id="MobiDB-lite"/>
    </source>
</evidence>
<feature type="compositionally biased region" description="Basic and acidic residues" evidence="1">
    <location>
        <begin position="47"/>
        <end position="57"/>
    </location>
</feature>
<organism evidence="2 3">
    <name type="scientific">Orbilia oligospora</name>
    <name type="common">Nematode-trapping fungus</name>
    <name type="synonym">Arthrobotrys oligospora</name>
    <dbReference type="NCBI Taxonomy" id="2813651"/>
    <lineage>
        <taxon>Eukaryota</taxon>
        <taxon>Fungi</taxon>
        <taxon>Dikarya</taxon>
        <taxon>Ascomycota</taxon>
        <taxon>Pezizomycotina</taxon>
        <taxon>Orbiliomycetes</taxon>
        <taxon>Orbiliales</taxon>
        <taxon>Orbiliaceae</taxon>
        <taxon>Orbilia</taxon>
    </lineage>
</organism>
<dbReference type="EMBL" id="WIQW01000010">
    <property type="protein sequence ID" value="KAF3107343.1"/>
    <property type="molecule type" value="Genomic_DNA"/>
</dbReference>
<dbReference type="Proteomes" id="UP000475325">
    <property type="component" value="Unassembled WGS sequence"/>
</dbReference>